<reference evidence="12 13" key="1">
    <citation type="submission" date="2023-10" db="EMBL/GenBank/DDBJ databases">
        <title>Characteristics and mechanism of a salt-tolerant marine origin heterotrophic nitrifying- aerobic denitrifying bacteria Marinobacter xestospongiae HN1.</title>
        <authorList>
            <person name="Qi R."/>
        </authorList>
    </citation>
    <scope>NUCLEOTIDE SEQUENCE [LARGE SCALE GENOMIC DNA]</scope>
    <source>
        <strain evidence="12 13">HN1</strain>
    </source>
</reference>
<evidence type="ECO:0000256" key="11">
    <source>
        <dbReference type="SAM" id="MobiDB-lite"/>
    </source>
</evidence>
<accession>A0ABU3VTM0</accession>
<dbReference type="NCBIfam" id="TIGR02473">
    <property type="entry name" value="flagell_FliJ"/>
    <property type="match status" value="1"/>
</dbReference>
<dbReference type="RefSeq" id="WP_316972531.1">
    <property type="nucleotide sequence ID" value="NZ_JAWIIJ010000002.1"/>
</dbReference>
<keyword evidence="12" id="KW-0966">Cell projection</keyword>
<evidence type="ECO:0000256" key="4">
    <source>
        <dbReference type="ARBA" id="ARBA00022448"/>
    </source>
</evidence>
<keyword evidence="5" id="KW-1003">Cell membrane</keyword>
<dbReference type="Pfam" id="PF02050">
    <property type="entry name" value="FliJ"/>
    <property type="match status" value="1"/>
</dbReference>
<proteinExistence type="inferred from homology"/>
<dbReference type="InterPro" id="IPR012823">
    <property type="entry name" value="Flagell_FliJ"/>
</dbReference>
<dbReference type="Proteomes" id="UP001269819">
    <property type="component" value="Unassembled WGS sequence"/>
</dbReference>
<keyword evidence="13" id="KW-1185">Reference proteome</keyword>
<dbReference type="PANTHER" id="PTHR38786">
    <property type="entry name" value="FLAGELLAR FLIJ PROTEIN"/>
    <property type="match status" value="1"/>
</dbReference>
<dbReference type="Gene3D" id="1.10.287.1700">
    <property type="match status" value="1"/>
</dbReference>
<keyword evidence="9" id="KW-0472">Membrane</keyword>
<keyword evidence="7" id="KW-1005">Bacterial flagellum biogenesis</keyword>
<keyword evidence="12" id="KW-0282">Flagellum</keyword>
<evidence type="ECO:0000313" key="12">
    <source>
        <dbReference type="EMBL" id="MDV2077625.1"/>
    </source>
</evidence>
<evidence type="ECO:0000256" key="9">
    <source>
        <dbReference type="ARBA" id="ARBA00023136"/>
    </source>
</evidence>
<dbReference type="PANTHER" id="PTHR38786:SF1">
    <property type="entry name" value="FLAGELLAR FLIJ PROTEIN"/>
    <property type="match status" value="1"/>
</dbReference>
<evidence type="ECO:0000256" key="10">
    <source>
        <dbReference type="ARBA" id="ARBA00023225"/>
    </source>
</evidence>
<evidence type="ECO:0000256" key="2">
    <source>
        <dbReference type="ARBA" id="ARBA00010004"/>
    </source>
</evidence>
<comment type="subcellular location">
    <subcellularLocation>
        <location evidence="1">Cell membrane</location>
        <topology evidence="1">Peripheral membrane protein</topology>
        <orientation evidence="1">Cytoplasmic side</orientation>
    </subcellularLocation>
</comment>
<feature type="region of interest" description="Disordered" evidence="11">
    <location>
        <begin position="118"/>
        <end position="146"/>
    </location>
</feature>
<feature type="compositionally biased region" description="Basic and acidic residues" evidence="11">
    <location>
        <begin position="118"/>
        <end position="138"/>
    </location>
</feature>
<gene>
    <name evidence="12" type="primary">fliJ</name>
    <name evidence="12" type="ORF">RYS15_02980</name>
</gene>
<keyword evidence="6" id="KW-0145">Chemotaxis</keyword>
<dbReference type="InterPro" id="IPR053716">
    <property type="entry name" value="Flag_assembly_chemotaxis_eff"/>
</dbReference>
<evidence type="ECO:0000256" key="7">
    <source>
        <dbReference type="ARBA" id="ARBA00022795"/>
    </source>
</evidence>
<sequence length="146" mass="17417">MLRSQRLAVVLELEQRREQQALEKLAVARDQWQQHQNQLDELRQYQAGYQQQIRKDQQGTVSVARLQGWQAFITQLDQVIGQQEAKVQKAKEQMEQCRQDWQQAYERRRGMARFIDSCREQEQRAQDARDQKAMDEAAGRAFGRRR</sequence>
<dbReference type="EMBL" id="JAWIIJ010000002">
    <property type="protein sequence ID" value="MDV2077625.1"/>
    <property type="molecule type" value="Genomic_DNA"/>
</dbReference>
<evidence type="ECO:0000256" key="8">
    <source>
        <dbReference type="ARBA" id="ARBA00022927"/>
    </source>
</evidence>
<keyword evidence="4" id="KW-0813">Transport</keyword>
<evidence type="ECO:0000256" key="6">
    <source>
        <dbReference type="ARBA" id="ARBA00022500"/>
    </source>
</evidence>
<keyword evidence="10" id="KW-1006">Bacterial flagellum protein export</keyword>
<name>A0ABU3VTM0_9GAMM</name>
<evidence type="ECO:0000256" key="3">
    <source>
        <dbReference type="ARBA" id="ARBA00020392"/>
    </source>
</evidence>
<keyword evidence="8" id="KW-0653">Protein transport</keyword>
<evidence type="ECO:0000256" key="5">
    <source>
        <dbReference type="ARBA" id="ARBA00022475"/>
    </source>
</evidence>
<organism evidence="12 13">
    <name type="scientific">Marinobacter xestospongiae</name>
    <dbReference type="NCBI Taxonomy" id="994319"/>
    <lineage>
        <taxon>Bacteria</taxon>
        <taxon>Pseudomonadati</taxon>
        <taxon>Pseudomonadota</taxon>
        <taxon>Gammaproteobacteria</taxon>
        <taxon>Pseudomonadales</taxon>
        <taxon>Marinobacteraceae</taxon>
        <taxon>Marinobacter</taxon>
    </lineage>
</organism>
<evidence type="ECO:0000313" key="13">
    <source>
        <dbReference type="Proteomes" id="UP001269819"/>
    </source>
</evidence>
<protein>
    <recommendedName>
        <fullName evidence="3">Flagellar FliJ protein</fullName>
    </recommendedName>
</protein>
<comment type="caution">
    <text evidence="12">The sequence shown here is derived from an EMBL/GenBank/DDBJ whole genome shotgun (WGS) entry which is preliminary data.</text>
</comment>
<comment type="similarity">
    <text evidence="2">Belongs to the FliJ family.</text>
</comment>
<evidence type="ECO:0000256" key="1">
    <source>
        <dbReference type="ARBA" id="ARBA00004413"/>
    </source>
</evidence>
<dbReference type="InterPro" id="IPR052570">
    <property type="entry name" value="FliJ"/>
</dbReference>
<keyword evidence="12" id="KW-0969">Cilium</keyword>